<dbReference type="RefSeq" id="WP_011117530.1">
    <property type="nucleotide sequence ID" value="NC_005006.1"/>
</dbReference>
<reference evidence="1 2" key="1">
    <citation type="journal article" date="2003" name="Mol. Microbiol.">
        <title>Genome-based analysis of virulence genes in a non-biofilm-forming Staphylococcus epidermidis strain (ATCC 12228).</title>
        <authorList>
            <person name="Zhang Y.Q."/>
            <person name="Ren S.X."/>
            <person name="Li H.L."/>
            <person name="Wang Y.X."/>
            <person name="Fu G."/>
            <person name="Yang J."/>
            <person name="Qin Z.Q."/>
            <person name="Miao Y.G."/>
            <person name="Wang W.Y."/>
            <person name="Chen R.S."/>
            <person name="Shen Y."/>
            <person name="Chen Z."/>
            <person name="Yuan Z.H."/>
            <person name="Zhao G.P."/>
            <person name="Qu D."/>
            <person name="Danchin A."/>
            <person name="Wen Y.M."/>
        </authorList>
    </citation>
    <scope>NUCLEOTIDE SEQUENCE [LARGE SCALE GENOMIC DNA]</scope>
    <source>
        <strain evidence="2">ATCC 12228 / FDA PCI 1200</strain>
        <plasmid evidence="1 2">pSE-12228-03</plasmid>
    </source>
</reference>
<dbReference type="HOGENOM" id="CLU_1481143_0_0_9"/>
<accession>A0A0H2VL23</accession>
<evidence type="ECO:0000313" key="2">
    <source>
        <dbReference type="Proteomes" id="UP000001411"/>
    </source>
</evidence>
<evidence type="ECO:0000313" key="1">
    <source>
        <dbReference type="EMBL" id="AAO06161.1"/>
    </source>
</evidence>
<dbReference type="KEGG" id="sep:SE_p305"/>
<sequence length="149" mass="17874">MSDVKHKLPETERKTKTIVFRIREDEYDRLKTLSDELRGYKSPNEIARLITLEWLDHKQTFKPKQVFDNETFEVMKDLRILASELRNDIQGIARNFNQYIKLLNTRKLRNELSVDDLKNIDEFRQQFKKTRKNIGDFNRKVGSLSQQSK</sequence>
<dbReference type="EMBL" id="AE015932">
    <property type="protein sequence ID" value="AAO06161.1"/>
    <property type="molecule type" value="Genomic_DNA"/>
</dbReference>
<protein>
    <submittedName>
        <fullName evidence="1">Uncharacterized protein</fullName>
    </submittedName>
</protein>
<dbReference type="Proteomes" id="UP000001411">
    <property type="component" value="Plasmid pSE-12228-03"/>
</dbReference>
<name>A0A0H2VL23_STAES</name>
<organism evidence="1 2">
    <name type="scientific">Staphylococcus epidermidis (strain ATCC 12228 / FDA PCI 1200)</name>
    <dbReference type="NCBI Taxonomy" id="176280"/>
    <lineage>
        <taxon>Bacteria</taxon>
        <taxon>Bacillati</taxon>
        <taxon>Bacillota</taxon>
        <taxon>Bacilli</taxon>
        <taxon>Bacillales</taxon>
        <taxon>Staphylococcaceae</taxon>
        <taxon>Staphylococcus</taxon>
    </lineage>
</organism>
<dbReference type="OrthoDB" id="9871494at2"/>
<dbReference type="AlphaFoldDB" id="A0A0H2VL23"/>
<gene>
    <name evidence="1" type="ordered locus">SE_p305</name>
</gene>
<geneLocation type="plasmid" evidence="1 2">
    <name>pSE-12228-03</name>
</geneLocation>
<dbReference type="PATRIC" id="fig|176280.10.peg.2419"/>
<keyword evidence="1" id="KW-0614">Plasmid</keyword>
<proteinExistence type="predicted"/>